<dbReference type="RefSeq" id="WP_040731440.1">
    <property type="nucleotide sequence ID" value="NZ_QJKF01000003.1"/>
</dbReference>
<protein>
    <recommendedName>
        <fullName evidence="1">ESAT-6-like protein</fullName>
    </recommendedName>
</protein>
<organism evidence="2 3">
    <name type="scientific">Nocardia tenerifensis</name>
    <dbReference type="NCBI Taxonomy" id="228006"/>
    <lineage>
        <taxon>Bacteria</taxon>
        <taxon>Bacillati</taxon>
        <taxon>Actinomycetota</taxon>
        <taxon>Actinomycetes</taxon>
        <taxon>Mycobacteriales</taxon>
        <taxon>Nocardiaceae</taxon>
        <taxon>Nocardia</taxon>
    </lineage>
</organism>
<reference evidence="2 3" key="1">
    <citation type="submission" date="2018-05" db="EMBL/GenBank/DDBJ databases">
        <title>Genomic Encyclopedia of Type Strains, Phase IV (KMG-IV): sequencing the most valuable type-strain genomes for metagenomic binning, comparative biology and taxonomic classification.</title>
        <authorList>
            <person name="Goeker M."/>
        </authorList>
    </citation>
    <scope>NUCLEOTIDE SEQUENCE [LARGE SCALE GENOMIC DNA]</scope>
    <source>
        <strain evidence="2 3">DSM 44704</strain>
    </source>
</reference>
<evidence type="ECO:0000313" key="2">
    <source>
        <dbReference type="EMBL" id="PXX66622.1"/>
    </source>
</evidence>
<dbReference type="InterPro" id="IPR010310">
    <property type="entry name" value="T7SS_ESAT-6-like"/>
</dbReference>
<dbReference type="SUPFAM" id="SSF140453">
    <property type="entry name" value="EsxAB dimer-like"/>
    <property type="match status" value="1"/>
</dbReference>
<evidence type="ECO:0000256" key="1">
    <source>
        <dbReference type="RuleBase" id="RU362001"/>
    </source>
</evidence>
<comment type="similarity">
    <text evidence="1">Belongs to the WXG100 family.</text>
</comment>
<evidence type="ECO:0000313" key="3">
    <source>
        <dbReference type="Proteomes" id="UP000247569"/>
    </source>
</evidence>
<dbReference type="InterPro" id="IPR036689">
    <property type="entry name" value="ESAT-6-like_sf"/>
</dbReference>
<dbReference type="EMBL" id="QJKF01000003">
    <property type="protein sequence ID" value="PXX66622.1"/>
    <property type="molecule type" value="Genomic_DNA"/>
</dbReference>
<comment type="caution">
    <text evidence="2">The sequence shown here is derived from an EMBL/GenBank/DDBJ whole genome shotgun (WGS) entry which is preliminary data.</text>
</comment>
<dbReference type="OrthoDB" id="4558607at2"/>
<dbReference type="Gene3D" id="1.10.287.1060">
    <property type="entry name" value="ESAT-6-like"/>
    <property type="match status" value="1"/>
</dbReference>
<gene>
    <name evidence="2" type="ORF">DFR70_103371</name>
</gene>
<keyword evidence="3" id="KW-1185">Reference proteome</keyword>
<accession>A0A318K8Q9</accession>
<dbReference type="NCBIfam" id="TIGR03930">
    <property type="entry name" value="WXG100_ESAT6"/>
    <property type="match status" value="1"/>
</dbReference>
<dbReference type="Pfam" id="PF06013">
    <property type="entry name" value="WXG100"/>
    <property type="match status" value="1"/>
</dbReference>
<proteinExistence type="inferred from homology"/>
<name>A0A318K8Q9_9NOCA</name>
<dbReference type="Proteomes" id="UP000247569">
    <property type="component" value="Unassembled WGS sequence"/>
</dbReference>
<sequence length="100" mass="10609">MSADTPAFSVDLDKLEELAARMRAYKAAVADRLAQLEAKAKQVEGVWVGAAATAYSQAHSEWVAGVTDMQDGLAALESALKTAHESYTNAGTEARRILGI</sequence>
<dbReference type="AlphaFoldDB" id="A0A318K8Q9"/>